<comment type="catalytic activity">
    <reaction evidence="1">
        <text>S-ubiquitinyl-[E2 ubiquitin-conjugating enzyme]-L-cysteine + [acceptor protein]-L-lysine = [E2 ubiquitin-conjugating enzyme]-L-cysteine + N(6)-ubiquitinyl-[acceptor protein]-L-lysine.</text>
        <dbReference type="EC" id="2.3.2.27"/>
    </reaction>
</comment>
<dbReference type="PROSITE" id="PS50089">
    <property type="entry name" value="ZF_RING_2"/>
    <property type="match status" value="1"/>
</dbReference>
<evidence type="ECO:0000256" key="4">
    <source>
        <dbReference type="ARBA" id="ARBA00022771"/>
    </source>
</evidence>
<evidence type="ECO:0000256" key="5">
    <source>
        <dbReference type="ARBA" id="ARBA00022833"/>
    </source>
</evidence>
<name>A0A2P5F785_TREOI</name>
<keyword evidence="5" id="KW-0862">Zinc</keyword>
<dbReference type="Gene3D" id="3.30.40.10">
    <property type="entry name" value="Zinc/RING finger domain, C3HC4 (zinc finger)"/>
    <property type="match status" value="1"/>
</dbReference>
<dbReference type="PANTHER" id="PTHR15710">
    <property type="entry name" value="E3 UBIQUITIN-PROTEIN LIGASE PRAJA"/>
    <property type="match status" value="1"/>
</dbReference>
<evidence type="ECO:0000256" key="1">
    <source>
        <dbReference type="ARBA" id="ARBA00000900"/>
    </source>
</evidence>
<evidence type="ECO:0000256" key="3">
    <source>
        <dbReference type="ARBA" id="ARBA00022723"/>
    </source>
</evidence>
<reference evidence="9" key="1">
    <citation type="submission" date="2016-06" db="EMBL/GenBank/DDBJ databases">
        <title>Parallel loss of symbiosis genes in relatives of nitrogen-fixing non-legume Parasponia.</title>
        <authorList>
            <person name="Van Velzen R."/>
            <person name="Holmer R."/>
            <person name="Bu F."/>
            <person name="Rutten L."/>
            <person name="Van Zeijl A."/>
            <person name="Liu W."/>
            <person name="Santuari L."/>
            <person name="Cao Q."/>
            <person name="Sharma T."/>
            <person name="Shen D."/>
            <person name="Roswanjaya Y."/>
            <person name="Wardhani T."/>
            <person name="Kalhor M.S."/>
            <person name="Jansen J."/>
            <person name="Van den Hoogen J."/>
            <person name="Gungor B."/>
            <person name="Hartog M."/>
            <person name="Hontelez J."/>
            <person name="Verver J."/>
            <person name="Yang W.-C."/>
            <person name="Schijlen E."/>
            <person name="Repin R."/>
            <person name="Schilthuizen M."/>
            <person name="Schranz E."/>
            <person name="Heidstra R."/>
            <person name="Miyata K."/>
            <person name="Fedorova E."/>
            <person name="Kohlen W."/>
            <person name="Bisseling T."/>
            <person name="Smit S."/>
            <person name="Geurts R."/>
        </authorList>
    </citation>
    <scope>NUCLEOTIDE SEQUENCE [LARGE SCALE GENOMIC DNA]</scope>
    <source>
        <strain evidence="9">cv. RG33-2</strain>
    </source>
</reference>
<accession>A0A2P5F785</accession>
<evidence type="ECO:0000313" key="9">
    <source>
        <dbReference type="Proteomes" id="UP000237000"/>
    </source>
</evidence>
<dbReference type="SMART" id="SM00184">
    <property type="entry name" value="RING"/>
    <property type="match status" value="1"/>
</dbReference>
<feature type="domain" description="RING-type" evidence="7">
    <location>
        <begin position="222"/>
        <end position="263"/>
    </location>
</feature>
<dbReference type="PANTHER" id="PTHR15710:SF194">
    <property type="entry name" value="RING_U-BOX SUPERFAMILY PROTEIN"/>
    <property type="match status" value="1"/>
</dbReference>
<dbReference type="InParanoid" id="A0A2P5F785"/>
<comment type="caution">
    <text evidence="8">The sequence shown here is derived from an EMBL/GenBank/DDBJ whole genome shotgun (WGS) entry which is preliminary data.</text>
</comment>
<dbReference type="AlphaFoldDB" id="A0A2P5F785"/>
<dbReference type="InterPro" id="IPR001841">
    <property type="entry name" value="Znf_RING"/>
</dbReference>
<evidence type="ECO:0000313" key="8">
    <source>
        <dbReference type="EMBL" id="PON93654.1"/>
    </source>
</evidence>
<dbReference type="SUPFAM" id="SSF57850">
    <property type="entry name" value="RING/U-box"/>
    <property type="match status" value="1"/>
</dbReference>
<dbReference type="EC" id="2.3.2.27" evidence="2"/>
<keyword evidence="9" id="KW-1185">Reference proteome</keyword>
<dbReference type="GO" id="GO:0008270">
    <property type="term" value="F:zinc ion binding"/>
    <property type="evidence" value="ECO:0007669"/>
    <property type="project" value="UniProtKB-KW"/>
</dbReference>
<dbReference type="Proteomes" id="UP000237000">
    <property type="component" value="Unassembled WGS sequence"/>
</dbReference>
<keyword evidence="3" id="KW-0479">Metal-binding</keyword>
<dbReference type="STRING" id="63057.A0A2P5F785"/>
<keyword evidence="4 6" id="KW-0863">Zinc-finger</keyword>
<organism evidence="8 9">
    <name type="scientific">Trema orientale</name>
    <name type="common">Charcoal tree</name>
    <name type="synonym">Celtis orientalis</name>
    <dbReference type="NCBI Taxonomy" id="63057"/>
    <lineage>
        <taxon>Eukaryota</taxon>
        <taxon>Viridiplantae</taxon>
        <taxon>Streptophyta</taxon>
        <taxon>Embryophyta</taxon>
        <taxon>Tracheophyta</taxon>
        <taxon>Spermatophyta</taxon>
        <taxon>Magnoliopsida</taxon>
        <taxon>eudicotyledons</taxon>
        <taxon>Gunneridae</taxon>
        <taxon>Pentapetalae</taxon>
        <taxon>rosids</taxon>
        <taxon>fabids</taxon>
        <taxon>Rosales</taxon>
        <taxon>Cannabaceae</taxon>
        <taxon>Trema</taxon>
    </lineage>
</organism>
<dbReference type="OrthoDB" id="1906820at2759"/>
<sequence>MVLNKDRYHEEWLFLIFQQLCRKEFEAVAVETRVRIEIPATKPVVNRDLRRCPLTGKLKLNVDSSVKSGLGCIEVGAVVKNDDEGSCCFAAREGNKIAHILANLSPPTGETDEQRHLRGQGRHKRSACGSVNVPCSFPFLADQIVISCGRKMWNDRDQGLRYKLLCVKVDIDVLVDVVLPTTASEPFDGEDQTVEIGFVAASKSSIEGLERVRIDDQVVVSCSVCLDDVLVSSEATKLPCSHLFHGQCIVKWLHSSKFCPLCRFELPSI</sequence>
<dbReference type="GO" id="GO:0005737">
    <property type="term" value="C:cytoplasm"/>
    <property type="evidence" value="ECO:0007669"/>
    <property type="project" value="TreeGrafter"/>
</dbReference>
<protein>
    <recommendedName>
        <fullName evidence="2">RING-type E3 ubiquitin transferase</fullName>
        <ecNumber evidence="2">2.3.2.27</ecNumber>
    </recommendedName>
</protein>
<evidence type="ECO:0000259" key="7">
    <source>
        <dbReference type="PROSITE" id="PS50089"/>
    </source>
</evidence>
<evidence type="ECO:0000256" key="6">
    <source>
        <dbReference type="PROSITE-ProRule" id="PRU00175"/>
    </source>
</evidence>
<dbReference type="InterPro" id="IPR013083">
    <property type="entry name" value="Znf_RING/FYVE/PHD"/>
</dbReference>
<gene>
    <name evidence="8" type="ORF">TorRG33x02_106380</name>
</gene>
<dbReference type="Pfam" id="PF13639">
    <property type="entry name" value="zf-RING_2"/>
    <property type="match status" value="1"/>
</dbReference>
<proteinExistence type="predicted"/>
<evidence type="ECO:0000256" key="2">
    <source>
        <dbReference type="ARBA" id="ARBA00012483"/>
    </source>
</evidence>
<dbReference type="GO" id="GO:0016567">
    <property type="term" value="P:protein ubiquitination"/>
    <property type="evidence" value="ECO:0007669"/>
    <property type="project" value="TreeGrafter"/>
</dbReference>
<dbReference type="EMBL" id="JXTC01000057">
    <property type="protein sequence ID" value="PON93654.1"/>
    <property type="molecule type" value="Genomic_DNA"/>
</dbReference>
<dbReference type="GO" id="GO:0061630">
    <property type="term" value="F:ubiquitin protein ligase activity"/>
    <property type="evidence" value="ECO:0007669"/>
    <property type="project" value="UniProtKB-EC"/>
</dbReference>